<feature type="compositionally biased region" description="Basic and acidic residues" evidence="1">
    <location>
        <begin position="59"/>
        <end position="73"/>
    </location>
</feature>
<feature type="region of interest" description="Disordered" evidence="1">
    <location>
        <begin position="423"/>
        <end position="443"/>
    </location>
</feature>
<feature type="compositionally biased region" description="Acidic residues" evidence="1">
    <location>
        <begin position="523"/>
        <end position="557"/>
    </location>
</feature>
<dbReference type="GO" id="GO:0016020">
    <property type="term" value="C:membrane"/>
    <property type="evidence" value="ECO:0007669"/>
    <property type="project" value="InterPro"/>
</dbReference>
<dbReference type="AlphaFoldDB" id="A0A164ZFM7"/>
<evidence type="ECO:0000259" key="2">
    <source>
        <dbReference type="SMART" id="SM00694"/>
    </source>
</evidence>
<dbReference type="InParanoid" id="A0A164ZFM7"/>
<gene>
    <name evidence="3" type="ORF">L228DRAFT_286271</name>
</gene>
<feature type="compositionally biased region" description="Low complexity" evidence="1">
    <location>
        <begin position="83"/>
        <end position="92"/>
    </location>
</feature>
<keyword evidence="4" id="KW-1185">Reference proteome</keyword>
<feature type="region of interest" description="Disordered" evidence="1">
    <location>
        <begin position="1"/>
        <end position="118"/>
    </location>
</feature>
<dbReference type="Proteomes" id="UP000076632">
    <property type="component" value="Unassembled WGS sequence"/>
</dbReference>
<dbReference type="EMBL" id="KV407468">
    <property type="protein sequence ID" value="KZF19042.1"/>
    <property type="molecule type" value="Genomic_DNA"/>
</dbReference>
<dbReference type="GeneID" id="28901567"/>
<sequence>MSLFGVSSRSALPPDEYDHEITLVDSTQPPEPGDITPSRTLSSNGGRDSVGRRAALRQELARRKYAKWQEERYNSPGGKKGRLSAAGSASASDTEAPGPSGTMRSTTASDMNLGLPKSSSGRTAEVDVLYENQRGVFFFGIPLYSSNSLLNLDPAAWVNASFKESAVNITNAQVPDPSWEWAWKCWYVDMSLDVDEDGWQYSFSFQPRFAWHGRHVWFHSFVRRRRWIRKRVKKHPSKLGRGRDMDRPSSAAQAHLLTPDYFTIHSPRERSPASSYNISSYDGSLRGARSIERMRREQEFEEIRDLPTLTRALKQAKVDREKHDAIIRFLKYGGEEIFYLEEKMPAIMHSFLYQTSRRQLLGSLAHIFDEAASHRDEHLKRGEPENDEEKRRIDNLMNAVKAADAEVRKLEYWSDIRSVAQQGESKGASDSSQGWGHEWTGLDSSGPATLGHLAPFDGLDDSDKVDFAHIHGEGATSEGANGDEKVEEADDEDEEKPVHEEEDKEAAEQKTDDDKAEGSHENEQEERDDGDNSGDDNDEEGEEADDEEENDDDPPESGDERAEHERQHGPHDDDVD</sequence>
<name>A0A164ZFM7_XYLHT</name>
<feature type="region of interest" description="Disordered" evidence="1">
    <location>
        <begin position="472"/>
        <end position="576"/>
    </location>
</feature>
<feature type="compositionally biased region" description="Acidic residues" evidence="1">
    <location>
        <begin position="485"/>
        <end position="495"/>
    </location>
</feature>
<organism evidence="3 4">
    <name type="scientific">Xylona heveae (strain CBS 132557 / TC161)</name>
    <dbReference type="NCBI Taxonomy" id="1328760"/>
    <lineage>
        <taxon>Eukaryota</taxon>
        <taxon>Fungi</taxon>
        <taxon>Dikarya</taxon>
        <taxon>Ascomycota</taxon>
        <taxon>Pezizomycotina</taxon>
        <taxon>Xylonomycetes</taxon>
        <taxon>Xylonales</taxon>
        <taxon>Xylonaceae</taxon>
        <taxon>Xylona</taxon>
    </lineage>
</organism>
<dbReference type="SMART" id="SM00694">
    <property type="entry name" value="DysFC"/>
    <property type="match status" value="1"/>
</dbReference>
<dbReference type="STRING" id="1328760.A0A164ZFM7"/>
<evidence type="ECO:0000313" key="3">
    <source>
        <dbReference type="EMBL" id="KZF19042.1"/>
    </source>
</evidence>
<reference evidence="3 4" key="1">
    <citation type="journal article" date="2016" name="Fungal Biol.">
        <title>The genome of Xylona heveae provides a window into fungal endophytism.</title>
        <authorList>
            <person name="Gazis R."/>
            <person name="Kuo A."/>
            <person name="Riley R."/>
            <person name="LaButti K."/>
            <person name="Lipzen A."/>
            <person name="Lin J."/>
            <person name="Amirebrahimi M."/>
            <person name="Hesse C.N."/>
            <person name="Spatafora J.W."/>
            <person name="Henrissat B."/>
            <person name="Hainaut M."/>
            <person name="Grigoriev I.V."/>
            <person name="Hibbett D.S."/>
        </authorList>
    </citation>
    <scope>NUCLEOTIDE SEQUENCE [LARGE SCALE GENOMIC DNA]</scope>
    <source>
        <strain evidence="3 4">TC161</strain>
    </source>
</reference>
<feature type="compositionally biased region" description="Polar residues" evidence="1">
    <location>
        <begin position="37"/>
        <end position="46"/>
    </location>
</feature>
<dbReference type="OMA" id="WQGVDNS"/>
<feature type="compositionally biased region" description="Polar residues" evidence="1">
    <location>
        <begin position="1"/>
        <end position="10"/>
    </location>
</feature>
<dbReference type="InterPro" id="IPR006614">
    <property type="entry name" value="Peroxin/Ferlin"/>
</dbReference>
<feature type="compositionally biased region" description="Polar residues" evidence="1">
    <location>
        <begin position="423"/>
        <end position="434"/>
    </location>
</feature>
<evidence type="ECO:0000313" key="4">
    <source>
        <dbReference type="Proteomes" id="UP000076632"/>
    </source>
</evidence>
<dbReference type="OrthoDB" id="72441at2759"/>
<feature type="compositionally biased region" description="Basic and acidic residues" evidence="1">
    <location>
        <begin position="496"/>
        <end position="522"/>
    </location>
</feature>
<protein>
    <recommendedName>
        <fullName evidence="2">Peroxin/Ferlin domain-containing protein</fullName>
    </recommendedName>
</protein>
<feature type="domain" description="Peroxin/Ferlin" evidence="2">
    <location>
        <begin position="198"/>
        <end position="234"/>
    </location>
</feature>
<evidence type="ECO:0000256" key="1">
    <source>
        <dbReference type="SAM" id="MobiDB-lite"/>
    </source>
</evidence>
<dbReference type="RefSeq" id="XP_018184597.1">
    <property type="nucleotide sequence ID" value="XM_018336430.1"/>
</dbReference>
<feature type="compositionally biased region" description="Basic and acidic residues" evidence="1">
    <location>
        <begin position="558"/>
        <end position="576"/>
    </location>
</feature>
<proteinExistence type="predicted"/>
<accession>A0A164ZFM7</accession>